<comment type="caution">
    <text evidence="2">The sequence shown here is derived from an EMBL/GenBank/DDBJ whole genome shotgun (WGS) entry which is preliminary data.</text>
</comment>
<keyword evidence="1" id="KW-1133">Transmembrane helix</keyword>
<evidence type="ECO:0000313" key="3">
    <source>
        <dbReference type="Proteomes" id="UP001157418"/>
    </source>
</evidence>
<evidence type="ECO:0000256" key="1">
    <source>
        <dbReference type="SAM" id="Phobius"/>
    </source>
</evidence>
<organism evidence="2 3">
    <name type="scientific">Lactuca virosa</name>
    <dbReference type="NCBI Taxonomy" id="75947"/>
    <lineage>
        <taxon>Eukaryota</taxon>
        <taxon>Viridiplantae</taxon>
        <taxon>Streptophyta</taxon>
        <taxon>Embryophyta</taxon>
        <taxon>Tracheophyta</taxon>
        <taxon>Spermatophyta</taxon>
        <taxon>Magnoliopsida</taxon>
        <taxon>eudicotyledons</taxon>
        <taxon>Gunneridae</taxon>
        <taxon>Pentapetalae</taxon>
        <taxon>asterids</taxon>
        <taxon>campanulids</taxon>
        <taxon>Asterales</taxon>
        <taxon>Asteraceae</taxon>
        <taxon>Cichorioideae</taxon>
        <taxon>Cichorieae</taxon>
        <taxon>Lactucinae</taxon>
        <taxon>Lactuca</taxon>
    </lineage>
</organism>
<sequence>MAIVVTSIRGDSGSKSESGGVGFRVFVSPEMVVVVVVFVGVLVTLELIMGRKKKPGVQPLLTHQAKGVMEHYPAKTVVEDHQLMEKALQLGVSVLGCHFSEKAEHIPIKKRRFLFRASSLPHNPSLESPKAYNHELKLNPNAACLPESVTGTLGNVGEEDNRQLETAICSRHSAPHEIRLYLSSKVNRYLQNGSINVLFSHYRPSSTISAFTNEKKSFEMQNLKI</sequence>
<keyword evidence="1" id="KW-0812">Transmembrane</keyword>
<keyword evidence="3" id="KW-1185">Reference proteome</keyword>
<dbReference type="Proteomes" id="UP001157418">
    <property type="component" value="Unassembled WGS sequence"/>
</dbReference>
<gene>
    <name evidence="2" type="ORF">LVIROSA_LOCUS3148</name>
</gene>
<dbReference type="AlphaFoldDB" id="A0AAU9LPQ0"/>
<reference evidence="2 3" key="1">
    <citation type="submission" date="2022-01" db="EMBL/GenBank/DDBJ databases">
        <authorList>
            <person name="Xiong W."/>
            <person name="Schranz E."/>
        </authorList>
    </citation>
    <scope>NUCLEOTIDE SEQUENCE [LARGE SCALE GENOMIC DNA]</scope>
</reference>
<keyword evidence="1" id="KW-0472">Membrane</keyword>
<accession>A0AAU9LPQ0</accession>
<dbReference type="EMBL" id="CAKMRJ010000001">
    <property type="protein sequence ID" value="CAH1415291.1"/>
    <property type="molecule type" value="Genomic_DNA"/>
</dbReference>
<dbReference type="PANTHER" id="PTHR34536:SF18">
    <property type="match status" value="1"/>
</dbReference>
<feature type="transmembrane region" description="Helical" evidence="1">
    <location>
        <begin position="31"/>
        <end position="49"/>
    </location>
</feature>
<proteinExistence type="predicted"/>
<dbReference type="PANTHER" id="PTHR34536">
    <property type="entry name" value="DENTIN SIALOPHOSPHOPROTEIN-LIKE PROTEIN"/>
    <property type="match status" value="1"/>
</dbReference>
<evidence type="ECO:0000313" key="2">
    <source>
        <dbReference type="EMBL" id="CAH1415291.1"/>
    </source>
</evidence>
<protein>
    <submittedName>
        <fullName evidence="2">Uncharacterized protein</fullName>
    </submittedName>
</protein>
<name>A0AAU9LPQ0_9ASTR</name>